<proteinExistence type="predicted"/>
<dbReference type="InterPro" id="IPR021255">
    <property type="entry name" value="DUF2807"/>
</dbReference>
<evidence type="ECO:0000313" key="3">
    <source>
        <dbReference type="EMBL" id="REG11502.1"/>
    </source>
</evidence>
<feature type="chain" id="PRO_5030063607" evidence="1">
    <location>
        <begin position="26"/>
        <end position="243"/>
    </location>
</feature>
<evidence type="ECO:0000259" key="2">
    <source>
        <dbReference type="Pfam" id="PF10988"/>
    </source>
</evidence>
<name>A0A347ZRL1_9CHLR</name>
<protein>
    <submittedName>
        <fullName evidence="3">Putative autotransporter adhesin-like protein</fullName>
    </submittedName>
</protein>
<evidence type="ECO:0000313" key="4">
    <source>
        <dbReference type="Proteomes" id="UP000256388"/>
    </source>
</evidence>
<dbReference type="Pfam" id="PF10988">
    <property type="entry name" value="DUF2807"/>
    <property type="match status" value="1"/>
</dbReference>
<dbReference type="OrthoDB" id="155010at2"/>
<gene>
    <name evidence="3" type="ORF">DFR64_1391</name>
</gene>
<dbReference type="Proteomes" id="UP000256388">
    <property type="component" value="Unassembled WGS sequence"/>
</dbReference>
<comment type="caution">
    <text evidence="3">The sequence shown here is derived from an EMBL/GenBank/DDBJ whole genome shotgun (WGS) entry which is preliminary data.</text>
</comment>
<dbReference type="RefSeq" id="WP_116224631.1">
    <property type="nucleotide sequence ID" value="NZ_AP018437.1"/>
</dbReference>
<feature type="signal peptide" evidence="1">
    <location>
        <begin position="1"/>
        <end position="25"/>
    </location>
</feature>
<keyword evidence="1" id="KW-0732">Signal</keyword>
<feature type="domain" description="Putative auto-transporter adhesin head GIN" evidence="2">
    <location>
        <begin position="46"/>
        <end position="225"/>
    </location>
</feature>
<sequence length="243" mass="25912">MKKARITACLLLLLLLSSCGLPVRMIEVRGSGQAKMESRYITGIQSVDLNGIGKLVITQGNRESLEITADENFLEYIQSDVSGKNLYLGVRENVNLQPTRDIVYHLTVKQLNAVETSGLGSIEIKSLETDDLHINISGAGNINIADLAADKLDMEISGLGNVNIAGKVTEQNIGISGAGNYQADDLYSRSAKVKISGTGSAKIWAADTLTLDLSGMGNVDYYGDPTINMDISGMGKVNSLGSK</sequence>
<dbReference type="AlphaFoldDB" id="A0A347ZRL1"/>
<dbReference type="PANTHER" id="PTHR39200:SF1">
    <property type="entry name" value="AUTO-TRANSPORTER ADHESIN HEAD GIN DOMAIN-CONTAINING PROTEIN-RELATED"/>
    <property type="match status" value="1"/>
</dbReference>
<dbReference type="PROSITE" id="PS51257">
    <property type="entry name" value="PROKAR_LIPOPROTEIN"/>
    <property type="match status" value="1"/>
</dbReference>
<keyword evidence="4" id="KW-1185">Reference proteome</keyword>
<dbReference type="Gene3D" id="2.160.20.120">
    <property type="match status" value="1"/>
</dbReference>
<reference evidence="3 4" key="1">
    <citation type="submission" date="2018-08" db="EMBL/GenBank/DDBJ databases">
        <title>Genomic Encyclopedia of Type Strains, Phase IV (KMG-IV): sequencing the most valuable type-strain genomes for metagenomic binning, comparative biology and taxonomic classification.</title>
        <authorList>
            <person name="Goeker M."/>
        </authorList>
    </citation>
    <scope>NUCLEOTIDE SEQUENCE [LARGE SCALE GENOMIC DNA]</scope>
    <source>
        <strain evidence="3 4">DSM 23923</strain>
    </source>
</reference>
<organism evidence="3 4">
    <name type="scientific">Pelolinea submarina</name>
    <dbReference type="NCBI Taxonomy" id="913107"/>
    <lineage>
        <taxon>Bacteria</taxon>
        <taxon>Bacillati</taxon>
        <taxon>Chloroflexota</taxon>
        <taxon>Anaerolineae</taxon>
        <taxon>Anaerolineales</taxon>
        <taxon>Anaerolineaceae</taxon>
        <taxon>Pelolinea</taxon>
    </lineage>
</organism>
<dbReference type="EMBL" id="QUMS01000001">
    <property type="protein sequence ID" value="REG11502.1"/>
    <property type="molecule type" value="Genomic_DNA"/>
</dbReference>
<dbReference type="PANTHER" id="PTHR39200">
    <property type="entry name" value="HYPOTHETICAL EXPORTED PROTEIN"/>
    <property type="match status" value="1"/>
</dbReference>
<evidence type="ECO:0000256" key="1">
    <source>
        <dbReference type="SAM" id="SignalP"/>
    </source>
</evidence>
<accession>A0A347ZRL1</accession>